<sequence>MNSFRSALTATAIALCCTQVYAQTKKPLITVKSMDPAFDKLVSKDAKAEILAEGFTWSEGPLWIEKHKMLLLSDVKENKIYKWTAGKGKEVYLNPSGYTGTIPRGGELGSNGLGLSNDGKLVICQDGNRQVVIMDAPLDKPEPKFKALAANYNGLKFDSPNDLTFMSNGDIYFTDPPYGLEKNVGDPLKEAPYQGVYRISKNGKVTLLTKEISRPNGIALFPGEKRILIANSDPAKPHWYVYDLDKNGLLTNEKIFYTAEMPKNGYSGVPDGLKIDKQGNVFATGPGGIFVLNSSGKLLGKIEVDDLASNCSFSADQKTIYVTNNRRVIKIALR</sequence>
<keyword evidence="1" id="KW-0378">Hydrolase</keyword>
<proteinExistence type="predicted"/>
<evidence type="ECO:0000313" key="3">
    <source>
        <dbReference type="EMBL" id="PJJ83111.1"/>
    </source>
</evidence>
<gene>
    <name evidence="3" type="ORF">CLV57_0089</name>
</gene>
<dbReference type="InterPro" id="IPR013658">
    <property type="entry name" value="SGL"/>
</dbReference>
<dbReference type="SUPFAM" id="SSF63829">
    <property type="entry name" value="Calcium-dependent phosphotriesterase"/>
    <property type="match status" value="1"/>
</dbReference>
<reference evidence="3 4" key="1">
    <citation type="submission" date="2017-11" db="EMBL/GenBank/DDBJ databases">
        <title>Genomic Encyclopedia of Archaeal and Bacterial Type Strains, Phase II (KMG-II): From Individual Species to Whole Genera.</title>
        <authorList>
            <person name="Goeker M."/>
        </authorList>
    </citation>
    <scope>NUCLEOTIDE SEQUENCE [LARGE SCALE GENOMIC DNA]</scope>
    <source>
        <strain evidence="3 4">DSM 28175</strain>
    </source>
</reference>
<comment type="caution">
    <text evidence="3">The sequence shown here is derived from an EMBL/GenBank/DDBJ whole genome shotgun (WGS) entry which is preliminary data.</text>
</comment>
<dbReference type="Gene3D" id="2.120.10.30">
    <property type="entry name" value="TolB, C-terminal domain"/>
    <property type="match status" value="1"/>
</dbReference>
<dbReference type="InterPro" id="IPR011042">
    <property type="entry name" value="6-blade_b-propeller_TolB-like"/>
</dbReference>
<protein>
    <submittedName>
        <fullName evidence="3">Gluconolactonase</fullName>
    </submittedName>
</protein>
<dbReference type="AlphaFoldDB" id="A0A2H9VQL0"/>
<keyword evidence="4" id="KW-1185">Reference proteome</keyword>
<dbReference type="OrthoDB" id="241638at2"/>
<feature type="domain" description="SMP-30/Gluconolactonase/LRE-like region" evidence="2">
    <location>
        <begin position="57"/>
        <end position="324"/>
    </location>
</feature>
<dbReference type="Pfam" id="PF08450">
    <property type="entry name" value="SGL"/>
    <property type="match status" value="1"/>
</dbReference>
<organism evidence="3 4">
    <name type="scientific">Mucilaginibacter auburnensis</name>
    <dbReference type="NCBI Taxonomy" id="1457233"/>
    <lineage>
        <taxon>Bacteria</taxon>
        <taxon>Pseudomonadati</taxon>
        <taxon>Bacteroidota</taxon>
        <taxon>Sphingobacteriia</taxon>
        <taxon>Sphingobacteriales</taxon>
        <taxon>Sphingobacteriaceae</taxon>
        <taxon>Mucilaginibacter</taxon>
    </lineage>
</organism>
<dbReference type="PANTHER" id="PTHR47572:SF4">
    <property type="entry name" value="LACTONASE DRP35"/>
    <property type="match status" value="1"/>
</dbReference>
<name>A0A2H9VQL0_9SPHI</name>
<dbReference type="InterPro" id="IPR051262">
    <property type="entry name" value="SMP-30/CGR1_Lactonase"/>
</dbReference>
<evidence type="ECO:0000256" key="1">
    <source>
        <dbReference type="ARBA" id="ARBA00022801"/>
    </source>
</evidence>
<evidence type="ECO:0000313" key="4">
    <source>
        <dbReference type="Proteomes" id="UP000242687"/>
    </source>
</evidence>
<dbReference type="GO" id="GO:0016787">
    <property type="term" value="F:hydrolase activity"/>
    <property type="evidence" value="ECO:0007669"/>
    <property type="project" value="UniProtKB-KW"/>
</dbReference>
<accession>A0A2H9VQL0</accession>
<evidence type="ECO:0000259" key="2">
    <source>
        <dbReference type="Pfam" id="PF08450"/>
    </source>
</evidence>
<dbReference type="PANTHER" id="PTHR47572">
    <property type="entry name" value="LIPOPROTEIN-RELATED"/>
    <property type="match status" value="1"/>
</dbReference>
<dbReference type="Proteomes" id="UP000242687">
    <property type="component" value="Unassembled WGS sequence"/>
</dbReference>
<dbReference type="EMBL" id="PGFJ01000001">
    <property type="protein sequence ID" value="PJJ83111.1"/>
    <property type="molecule type" value="Genomic_DNA"/>
</dbReference>